<feature type="signal peptide" evidence="2">
    <location>
        <begin position="1"/>
        <end position="15"/>
    </location>
</feature>
<protein>
    <recommendedName>
        <fullName evidence="3">DUF6438 domain-containing protein</fullName>
    </recommendedName>
</protein>
<name>A0ABX0X8J1_9BACT</name>
<accession>A0ABX0X8J1</accession>
<dbReference type="PROSITE" id="PS51257">
    <property type="entry name" value="PROKAR_LIPOPROTEIN"/>
    <property type="match status" value="1"/>
</dbReference>
<feature type="region of interest" description="Disordered" evidence="1">
    <location>
        <begin position="37"/>
        <end position="71"/>
    </location>
</feature>
<evidence type="ECO:0000256" key="1">
    <source>
        <dbReference type="SAM" id="MobiDB-lite"/>
    </source>
</evidence>
<organism evidence="4 5">
    <name type="scientific">Neolewinella antarctica</name>
    <dbReference type="NCBI Taxonomy" id="442734"/>
    <lineage>
        <taxon>Bacteria</taxon>
        <taxon>Pseudomonadati</taxon>
        <taxon>Bacteroidota</taxon>
        <taxon>Saprospiria</taxon>
        <taxon>Saprospirales</taxon>
        <taxon>Lewinellaceae</taxon>
        <taxon>Neolewinella</taxon>
    </lineage>
</organism>
<dbReference type="Proteomes" id="UP000770785">
    <property type="component" value="Unassembled WGS sequence"/>
</dbReference>
<keyword evidence="2" id="KW-0732">Signal</keyword>
<proteinExistence type="predicted"/>
<reference evidence="4 5" key="1">
    <citation type="submission" date="2020-03" db="EMBL/GenBank/DDBJ databases">
        <title>Genomic Encyclopedia of Type Strains, Phase IV (KMG-IV): sequencing the most valuable type-strain genomes for metagenomic binning, comparative biology and taxonomic classification.</title>
        <authorList>
            <person name="Goeker M."/>
        </authorList>
    </citation>
    <scope>NUCLEOTIDE SEQUENCE [LARGE SCALE GENOMIC DNA]</scope>
    <source>
        <strain evidence="4 5">DSM 105096</strain>
    </source>
</reference>
<dbReference type="RefSeq" id="WP_168035908.1">
    <property type="nucleotide sequence ID" value="NZ_JAATJH010000001.1"/>
</dbReference>
<feature type="compositionally biased region" description="Basic and acidic residues" evidence="1">
    <location>
        <begin position="56"/>
        <end position="71"/>
    </location>
</feature>
<feature type="domain" description="DUF6438" evidence="3">
    <location>
        <begin position="146"/>
        <end position="259"/>
    </location>
</feature>
<comment type="caution">
    <text evidence="4">The sequence shown here is derived from an EMBL/GenBank/DDBJ whole genome shotgun (WGS) entry which is preliminary data.</text>
</comment>
<evidence type="ECO:0000313" key="5">
    <source>
        <dbReference type="Proteomes" id="UP000770785"/>
    </source>
</evidence>
<gene>
    <name evidence="4" type="ORF">GGR27_000623</name>
</gene>
<evidence type="ECO:0000256" key="2">
    <source>
        <dbReference type="SAM" id="SignalP"/>
    </source>
</evidence>
<evidence type="ECO:0000259" key="3">
    <source>
        <dbReference type="Pfam" id="PF20033"/>
    </source>
</evidence>
<dbReference type="Pfam" id="PF20033">
    <property type="entry name" value="DUF6438"/>
    <property type="match status" value="1"/>
</dbReference>
<feature type="chain" id="PRO_5046678569" description="DUF6438 domain-containing protein" evidence="2">
    <location>
        <begin position="16"/>
        <end position="267"/>
    </location>
</feature>
<keyword evidence="5" id="KW-1185">Reference proteome</keyword>
<dbReference type="InterPro" id="IPR045497">
    <property type="entry name" value="DUF6438"/>
</dbReference>
<evidence type="ECO:0000313" key="4">
    <source>
        <dbReference type="EMBL" id="NJC25142.1"/>
    </source>
</evidence>
<sequence>MRYFLILSLCFAALASCTRQPGRDVVTARPAIGSAPATVATPIENTDEIRPGALNREADMSSRPTTADRVDVSRVDDSALPVPPEALRAEDRRVRDEMTKVKDSDTVPEPTRTMTIAPGVIITTPVVPSSANQPNQVFAATAKPVFSVRKSPCYGDCEQYKLEVMEGGQLKLDGKKNTRLVGKHVYQPLSYQYAELVEAFREFIATEPAVVYPTEYEAPADAQATILEYVDEAGELRTISVYADAPEEFQQLLDLVESMVENGQWEK</sequence>
<dbReference type="EMBL" id="JAATJH010000001">
    <property type="protein sequence ID" value="NJC25142.1"/>
    <property type="molecule type" value="Genomic_DNA"/>
</dbReference>